<keyword evidence="7" id="KW-0808">Transferase</keyword>
<keyword evidence="5" id="KW-0997">Cell inner membrane</keyword>
<dbReference type="Gene3D" id="3.30.450.20">
    <property type="entry name" value="PAS domain"/>
    <property type="match status" value="2"/>
</dbReference>
<keyword evidence="12" id="KW-0902">Two-component regulatory system</keyword>
<dbReference type="SUPFAM" id="SSF47226">
    <property type="entry name" value="Histidine-containing phosphotransfer domain, HPT domain"/>
    <property type="match status" value="1"/>
</dbReference>
<evidence type="ECO:0000313" key="20">
    <source>
        <dbReference type="EMBL" id="USQ13396.1"/>
    </source>
</evidence>
<dbReference type="Proteomes" id="UP001057474">
    <property type="component" value="Chromosome"/>
</dbReference>
<dbReference type="InterPro" id="IPR000700">
    <property type="entry name" value="PAS-assoc_C"/>
</dbReference>
<comment type="catalytic activity">
    <reaction evidence="1">
        <text>ATP + protein L-histidine = ADP + protein N-phospho-L-histidine.</text>
        <dbReference type="EC" id="2.7.13.3"/>
    </reaction>
</comment>
<dbReference type="Gene3D" id="3.40.50.2300">
    <property type="match status" value="1"/>
</dbReference>
<dbReference type="Pfam" id="PF00512">
    <property type="entry name" value="HisKA"/>
    <property type="match status" value="1"/>
</dbReference>
<proteinExistence type="predicted"/>
<dbReference type="CDD" id="cd16922">
    <property type="entry name" value="HATPase_EvgS-ArcB-TorS-like"/>
    <property type="match status" value="1"/>
</dbReference>
<keyword evidence="13" id="KW-0472">Membrane</keyword>
<dbReference type="InterPro" id="IPR036890">
    <property type="entry name" value="HATPase_C_sf"/>
</dbReference>
<dbReference type="InterPro" id="IPR011006">
    <property type="entry name" value="CheY-like_superfamily"/>
</dbReference>
<dbReference type="SMART" id="SM00388">
    <property type="entry name" value="HisKA"/>
    <property type="match status" value="1"/>
</dbReference>
<dbReference type="CDD" id="cd00130">
    <property type="entry name" value="PAS"/>
    <property type="match status" value="2"/>
</dbReference>
<dbReference type="PRINTS" id="PR00344">
    <property type="entry name" value="BCTRLSENSOR"/>
</dbReference>
<dbReference type="PANTHER" id="PTHR43047">
    <property type="entry name" value="TWO-COMPONENT HISTIDINE PROTEIN KINASE"/>
    <property type="match status" value="1"/>
</dbReference>
<keyword evidence="4" id="KW-1003">Cell membrane</keyword>
<evidence type="ECO:0000256" key="13">
    <source>
        <dbReference type="ARBA" id="ARBA00023136"/>
    </source>
</evidence>
<organism evidence="20 21">
    <name type="scientific">Legionella lytica</name>
    <dbReference type="NCBI Taxonomy" id="96232"/>
    <lineage>
        <taxon>Bacteria</taxon>
        <taxon>Pseudomonadati</taxon>
        <taxon>Pseudomonadota</taxon>
        <taxon>Gammaproteobacteria</taxon>
        <taxon>Legionellales</taxon>
        <taxon>Legionellaceae</taxon>
        <taxon>Legionella</taxon>
    </lineage>
</organism>
<evidence type="ECO:0000256" key="10">
    <source>
        <dbReference type="ARBA" id="ARBA00022840"/>
    </source>
</evidence>
<dbReference type="Gene3D" id="1.20.120.160">
    <property type="entry name" value="HPT domain"/>
    <property type="match status" value="1"/>
</dbReference>
<dbReference type="InterPro" id="IPR003661">
    <property type="entry name" value="HisK_dim/P_dom"/>
</dbReference>
<feature type="domain" description="Response regulatory" evidence="17">
    <location>
        <begin position="513"/>
        <end position="632"/>
    </location>
</feature>
<evidence type="ECO:0000256" key="3">
    <source>
        <dbReference type="ARBA" id="ARBA00012438"/>
    </source>
</evidence>
<dbReference type="EMBL" id="CP071527">
    <property type="protein sequence ID" value="USQ13396.1"/>
    <property type="molecule type" value="Genomic_DNA"/>
</dbReference>
<dbReference type="PROSITE" id="PS50109">
    <property type="entry name" value="HIS_KIN"/>
    <property type="match status" value="1"/>
</dbReference>
<dbReference type="SUPFAM" id="SSF52172">
    <property type="entry name" value="CheY-like"/>
    <property type="match status" value="1"/>
</dbReference>
<keyword evidence="6 15" id="KW-0597">Phosphoprotein</keyword>
<dbReference type="Pfam" id="PF13426">
    <property type="entry name" value="PAS_9"/>
    <property type="match status" value="2"/>
</dbReference>
<dbReference type="SUPFAM" id="SSF55785">
    <property type="entry name" value="PYP-like sensor domain (PAS domain)"/>
    <property type="match status" value="1"/>
</dbReference>
<dbReference type="InterPro" id="IPR036097">
    <property type="entry name" value="HisK_dim/P_sf"/>
</dbReference>
<feature type="domain" description="PAC" evidence="18">
    <location>
        <begin position="203"/>
        <end position="255"/>
    </location>
</feature>
<dbReference type="PROSITE" id="PS50110">
    <property type="entry name" value="RESPONSE_REGULATORY"/>
    <property type="match status" value="1"/>
</dbReference>
<dbReference type="Pfam" id="PF02518">
    <property type="entry name" value="HATPase_c"/>
    <property type="match status" value="1"/>
</dbReference>
<dbReference type="RefSeq" id="WP_252579696.1">
    <property type="nucleotide sequence ID" value="NZ_CP071527.1"/>
</dbReference>
<evidence type="ECO:0000259" key="19">
    <source>
        <dbReference type="PROSITE" id="PS50894"/>
    </source>
</evidence>
<evidence type="ECO:0000259" key="16">
    <source>
        <dbReference type="PROSITE" id="PS50109"/>
    </source>
</evidence>
<evidence type="ECO:0000256" key="12">
    <source>
        <dbReference type="ARBA" id="ARBA00023012"/>
    </source>
</evidence>
<comment type="subcellular location">
    <subcellularLocation>
        <location evidence="2">Cell inner membrane</location>
        <topology evidence="2">Multi-pass membrane protein</topology>
    </subcellularLocation>
</comment>
<dbReference type="SMART" id="SM00091">
    <property type="entry name" value="PAS"/>
    <property type="match status" value="2"/>
</dbReference>
<feature type="modified residue" description="4-aspartylphosphate" evidence="15">
    <location>
        <position position="562"/>
    </location>
</feature>
<keyword evidence="21" id="KW-1185">Reference proteome</keyword>
<dbReference type="PROSITE" id="PS50113">
    <property type="entry name" value="PAC"/>
    <property type="match status" value="1"/>
</dbReference>
<evidence type="ECO:0000256" key="7">
    <source>
        <dbReference type="ARBA" id="ARBA00022679"/>
    </source>
</evidence>
<sequence>MNTNYKSQAFFNLMEQVLATKLSELFFILDEQLNILFINDSAKQIFHCANNEVHQVNFSTFCTQQHIDPKLLAFVHQGQNAKSKKLIYQGIELNWSFETIEFEDTKYYLVQTLNFTQSKDKETIHNLESLIENMPCNVYWMNKECLMVGCNQNVLNMLQMNKEEFIGKSYEDLSQLCQWPEGLAEKLKNDDLTVINKGVPILDSEDPPIPNPEGSSFYFLTNRVPLYNQQGEITGVAGISTEITALKQARELAEAANIAKTEFIANISHDIRTPLTGVIGLSELLEQSLNNQEDRDKAHMLHDSGKELLHMLNDILDDVRAGNLRETDVKTESFDLHQCIDDLIRLETPATSLKHLALKAHIAPEVPRYIRSDRNKIHRILLNLLGNAIKFTQSGCITLSIECLHWGESTVHLKLGVSDTGIGIPEEVQSQVFQRFFKVSSSYKEIYTGHGMGLHIAQSYVTLLGGHITLTSKVGEGTTFHFDVHCPLGEAPALNKVQASPVPPSKAVSKKAHLLLVEDNVIALKTLEMMLSQEGYSFISATSGEDAWTLLQTNPVDLIITDIGLPGISGTQLSTRIRNKERTLNQSITPIIGLTGHAKETAWEECQRAGMNDVLSKPASINRLEQCIHRVLTSASLVHKNDPGLDKPLFLGAGLPKTKEELFQLDAFALFDEQRALTHIQDLDLLTTLLNTYLSDEIQKDIHQMKLEYQHLNWHKVEELAHKIKGGVNYLGILKMSYACQYLERYYKEGHRSLLEPLYLQLIKVNEETIEALNRWLNR</sequence>
<keyword evidence="8" id="KW-0812">Transmembrane</keyword>
<dbReference type="Gene3D" id="3.30.565.10">
    <property type="entry name" value="Histidine kinase-like ATPase, C-terminal domain"/>
    <property type="match status" value="1"/>
</dbReference>
<keyword evidence="10" id="KW-0067">ATP-binding</keyword>
<keyword evidence="9" id="KW-0418">Kinase</keyword>
<dbReference type="SUPFAM" id="SSF55874">
    <property type="entry name" value="ATPase domain of HSP90 chaperone/DNA topoisomerase II/histidine kinase"/>
    <property type="match status" value="1"/>
</dbReference>
<dbReference type="InterPro" id="IPR000014">
    <property type="entry name" value="PAS"/>
</dbReference>
<dbReference type="InterPro" id="IPR005467">
    <property type="entry name" value="His_kinase_dom"/>
</dbReference>
<dbReference type="CDD" id="cd00082">
    <property type="entry name" value="HisKA"/>
    <property type="match status" value="1"/>
</dbReference>
<dbReference type="Gene3D" id="1.10.287.130">
    <property type="match status" value="1"/>
</dbReference>
<evidence type="ECO:0000256" key="1">
    <source>
        <dbReference type="ARBA" id="ARBA00000085"/>
    </source>
</evidence>
<accession>A0ABY4Y7C6</accession>
<dbReference type="CDD" id="cd17546">
    <property type="entry name" value="REC_hyHK_CKI1_RcsC-like"/>
    <property type="match status" value="1"/>
</dbReference>
<dbReference type="SMART" id="SM00448">
    <property type="entry name" value="REC"/>
    <property type="match status" value="1"/>
</dbReference>
<dbReference type="InterPro" id="IPR036641">
    <property type="entry name" value="HPT_dom_sf"/>
</dbReference>
<name>A0ABY4Y7C6_9GAMM</name>
<feature type="modified residue" description="Phosphohistidine" evidence="14">
    <location>
        <position position="722"/>
    </location>
</feature>
<dbReference type="SUPFAM" id="SSF47384">
    <property type="entry name" value="Homodimeric domain of signal transducing histidine kinase"/>
    <property type="match status" value="1"/>
</dbReference>
<gene>
    <name evidence="20" type="ORF">J2N86_11980</name>
</gene>
<dbReference type="EC" id="2.7.13.3" evidence="3"/>
<evidence type="ECO:0000259" key="17">
    <source>
        <dbReference type="PROSITE" id="PS50110"/>
    </source>
</evidence>
<evidence type="ECO:0000256" key="14">
    <source>
        <dbReference type="PROSITE-ProRule" id="PRU00110"/>
    </source>
</evidence>
<feature type="domain" description="HPt" evidence="19">
    <location>
        <begin position="683"/>
        <end position="779"/>
    </location>
</feature>
<evidence type="ECO:0000256" key="11">
    <source>
        <dbReference type="ARBA" id="ARBA00022989"/>
    </source>
</evidence>
<dbReference type="PANTHER" id="PTHR43047:SF72">
    <property type="entry name" value="OSMOSENSING HISTIDINE PROTEIN KINASE SLN1"/>
    <property type="match status" value="1"/>
</dbReference>
<dbReference type="InterPro" id="IPR003594">
    <property type="entry name" value="HATPase_dom"/>
</dbReference>
<dbReference type="SMART" id="SM00387">
    <property type="entry name" value="HATPase_c"/>
    <property type="match status" value="1"/>
</dbReference>
<keyword evidence="11" id="KW-1133">Transmembrane helix</keyword>
<evidence type="ECO:0000256" key="2">
    <source>
        <dbReference type="ARBA" id="ARBA00004429"/>
    </source>
</evidence>
<evidence type="ECO:0000256" key="5">
    <source>
        <dbReference type="ARBA" id="ARBA00022519"/>
    </source>
</evidence>
<dbReference type="InterPro" id="IPR004358">
    <property type="entry name" value="Sig_transdc_His_kin-like_C"/>
</dbReference>
<dbReference type="InterPro" id="IPR035965">
    <property type="entry name" value="PAS-like_dom_sf"/>
</dbReference>
<dbReference type="Pfam" id="PF00072">
    <property type="entry name" value="Response_reg"/>
    <property type="match status" value="1"/>
</dbReference>
<dbReference type="Pfam" id="PF01627">
    <property type="entry name" value="Hpt"/>
    <property type="match status" value="1"/>
</dbReference>
<evidence type="ECO:0000256" key="8">
    <source>
        <dbReference type="ARBA" id="ARBA00022692"/>
    </source>
</evidence>
<evidence type="ECO:0000256" key="4">
    <source>
        <dbReference type="ARBA" id="ARBA00022475"/>
    </source>
</evidence>
<dbReference type="InterPro" id="IPR008207">
    <property type="entry name" value="Sig_transdc_His_kin_Hpt_dom"/>
</dbReference>
<evidence type="ECO:0000256" key="6">
    <source>
        <dbReference type="ARBA" id="ARBA00022553"/>
    </source>
</evidence>
<dbReference type="InterPro" id="IPR001789">
    <property type="entry name" value="Sig_transdc_resp-reg_receiver"/>
</dbReference>
<reference evidence="20" key="1">
    <citation type="submission" date="2021-03" db="EMBL/GenBank/DDBJ databases">
        <title>Legionella lytica PCM 2298.</title>
        <authorList>
            <person name="Koper P."/>
        </authorList>
    </citation>
    <scope>NUCLEOTIDE SEQUENCE</scope>
    <source>
        <strain evidence="20">PCM 2298</strain>
    </source>
</reference>
<evidence type="ECO:0000259" key="18">
    <source>
        <dbReference type="PROSITE" id="PS50113"/>
    </source>
</evidence>
<dbReference type="PROSITE" id="PS50894">
    <property type="entry name" value="HPT"/>
    <property type="match status" value="1"/>
</dbReference>
<evidence type="ECO:0000313" key="21">
    <source>
        <dbReference type="Proteomes" id="UP001057474"/>
    </source>
</evidence>
<protein>
    <recommendedName>
        <fullName evidence="3">histidine kinase</fullName>
        <ecNumber evidence="3">2.7.13.3</ecNumber>
    </recommendedName>
</protein>
<evidence type="ECO:0000256" key="15">
    <source>
        <dbReference type="PROSITE-ProRule" id="PRU00169"/>
    </source>
</evidence>
<keyword evidence="10" id="KW-0547">Nucleotide-binding</keyword>
<feature type="domain" description="Histidine kinase" evidence="16">
    <location>
        <begin position="266"/>
        <end position="488"/>
    </location>
</feature>
<evidence type="ECO:0000256" key="9">
    <source>
        <dbReference type="ARBA" id="ARBA00022777"/>
    </source>
</evidence>